<dbReference type="Proteomes" id="UP000050454">
    <property type="component" value="Unassembled WGS sequence"/>
</dbReference>
<dbReference type="Pfam" id="PF22544">
    <property type="entry name" value="HYDIN_VesB_CFA65-like_Ig"/>
    <property type="match status" value="2"/>
</dbReference>
<dbReference type="InterPro" id="IPR053879">
    <property type="entry name" value="HYDIN_VesB_CFA65-like_Ig"/>
</dbReference>
<keyword evidence="12" id="KW-1185">Reference proteome</keyword>
<dbReference type="Gene3D" id="2.60.40.2030">
    <property type="match status" value="2"/>
</dbReference>
<proteinExistence type="predicted"/>
<evidence type="ECO:0000256" key="1">
    <source>
        <dbReference type="ARBA" id="ARBA00004138"/>
    </source>
</evidence>
<dbReference type="PROSITE" id="PS50835">
    <property type="entry name" value="IG_LIKE"/>
    <property type="match status" value="1"/>
</dbReference>
<dbReference type="SMART" id="SM00409">
    <property type="entry name" value="IG"/>
    <property type="match status" value="3"/>
</dbReference>
<dbReference type="InterPro" id="IPR038081">
    <property type="entry name" value="CalX-like_sf"/>
</dbReference>
<reference evidence="11 12" key="1">
    <citation type="submission" date="2015-07" db="EMBL/GenBank/DDBJ databases">
        <title>The draft genome sequence of Leadbetterella sp. JN14-9.</title>
        <authorList>
            <person name="Liu Y."/>
            <person name="Du J."/>
            <person name="Shao Z."/>
        </authorList>
    </citation>
    <scope>NUCLEOTIDE SEQUENCE [LARGE SCALE GENOMIC DNA]</scope>
    <source>
        <strain evidence="11 12">JN14-9</strain>
    </source>
</reference>
<dbReference type="GO" id="GO:0007154">
    <property type="term" value="P:cell communication"/>
    <property type="evidence" value="ECO:0007669"/>
    <property type="project" value="InterPro"/>
</dbReference>
<gene>
    <name evidence="11" type="ORF">AFM12_13490</name>
</gene>
<dbReference type="InterPro" id="IPR003644">
    <property type="entry name" value="Calx_beta"/>
</dbReference>
<evidence type="ECO:0000256" key="6">
    <source>
        <dbReference type="ARBA" id="ARBA00022837"/>
    </source>
</evidence>
<evidence type="ECO:0000256" key="4">
    <source>
        <dbReference type="ARBA" id="ARBA00022729"/>
    </source>
</evidence>
<dbReference type="SUPFAM" id="SSF49299">
    <property type="entry name" value="PKD domain"/>
    <property type="match status" value="1"/>
</dbReference>
<organism evidence="11 12">
    <name type="scientific">Jiulongibacter sediminis</name>
    <dbReference type="NCBI Taxonomy" id="1605367"/>
    <lineage>
        <taxon>Bacteria</taxon>
        <taxon>Pseudomonadati</taxon>
        <taxon>Bacteroidota</taxon>
        <taxon>Cytophagia</taxon>
        <taxon>Cytophagales</taxon>
        <taxon>Leadbetterellaceae</taxon>
        <taxon>Jiulongibacter</taxon>
    </lineage>
</organism>
<evidence type="ECO:0000256" key="8">
    <source>
        <dbReference type="ARBA" id="ARBA00023273"/>
    </source>
</evidence>
<dbReference type="OrthoDB" id="127762at2"/>
<evidence type="ECO:0000256" key="7">
    <source>
        <dbReference type="ARBA" id="ARBA00023069"/>
    </source>
</evidence>
<evidence type="ECO:0000256" key="3">
    <source>
        <dbReference type="ARBA" id="ARBA00022490"/>
    </source>
</evidence>
<dbReference type="InterPro" id="IPR007110">
    <property type="entry name" value="Ig-like_dom"/>
</dbReference>
<keyword evidence="3" id="KW-0963">Cytoplasm</keyword>
<feature type="chain" id="PRO_5006026321" description="Ig-like domain-containing protein" evidence="9">
    <location>
        <begin position="22"/>
        <end position="3217"/>
    </location>
</feature>
<keyword evidence="7" id="KW-0969">Cilium</keyword>
<sequence length="3217" mass="330851">MKKLFLFLITLSLSYLPKTNAQQLNATFSVASGNRLQMVLHEDAYFQFSQSYHFTDPNPALAVVIKNVYSSAKLNSHGTATGPGYTTTGGQSGSVTAFGTYGSSYGQFDVNTDEVIVFEAANAIANGAVLTIPAGTYLHDVNSYNSGNGGVFNAGPYTAIIPDEPFTGVAATMITPPTYSLSQGDIAFVGYNTDTPDGYSFVTLADIPAGEVIYFTDQGWHEDDSWYPSTETHLKWTAPAGGLSAGSIVSIIETSPDVLQITGGGTLGPLVTTDGFTPSSFNLSAGDAILAYQGAIGTANPSFIAGLNGDDNYAHTTGCDNPTTKWFTNTISGCTPGGAPTSPSNDITTLPDDLTNGVNAVMLNPDPVTEVDNYKYNGIFSGSQSQLLAAINDYTNWIRDDGTNQDITPSDYNGGNGFTIGGNPPTASSFASTAYENLIFTFSTSDFGYTDGDSDPLDHVLIESIPAVGTLYLDADNDDLFDGGETISMNDQISKADLDAGNLQYIQNGSTNTSFQFEVNDGSANSSGNYIATISVLPVPTVSLSVTPESKSESITTSTAVTATLSNAYGAATTVNLSFSGTAIGSGVDYSRSGTNILIPSGNTSNSISLTNVPDALYEGNESIEIDITSVSNGTESGTQQVTYTIIDDDSPPNATLEVLGNYNPITDESGGQAYIRGKIDAVAGTTVFIPLSFSGTATGGGTDYSITGNTITLSPGETMDSIRVTSQYDGIPEGDETVIIDMGTPTNAVESGTQQVTVVIKDEDGGYPEINIKGNGQNIADGANNPTVSDSTDFGSVNAASGSNTNTFIIENNGGVTLNISSITSTGANSSEFVVSNVPSSIAASSSATFDVTFDPTAVGVRTATITVNSDDSDEAVYDFSVQGTGTNVCTSVATATETMTWTGSVNSDWTNPCNWAPYGVPTATNEVIINDGPNDPLISSGTVQVGTMFVSGSGASLTINSGATLTISGSVQTLIAVSFSAVLINNGTINLTNTTASTTGADCMVVDENASAYNYGTITMTSLQNVGISSAGQLFINKSGGSISINARIGLNLGSSTNFTNESGASILGTGSQSSLINSGGAINNSGRIKLTGQIENISPAQINNNLCGTLEVTGDYFTNSGSTLNQGYLLIDGTLHSSNVSSFTNNGVLKYETLSGSVANATNPSVIVKDDPTPIFTYGGTYDGTVDGIFKTDSVTSAGTFISPNSFNPDASLPVGSQTLLAKITPNGGACSHWVPFTYNNPSPEINIRGNSVNISDGANSPSVSDSTDFGTINIASGSNTNRFTIENTGTATLNISSITSTGTNNSEFVISNVPTSIAASNSAPFDVTFDPAAVGVRTATITVNSDDADEAAYDFTVQGTGTNACTTIATATEPLTWTGAFDTAWDNACNWSPNGVPTAANDVVIPSGTPYEPFVGINTAVAYSLDINSGASLNIITNAQLTLNGAHSLGTTILNDGTLNNNGKLVLGNLNALQSDGIINTGSLNNNSGAEIEIDRTSVNAIYNFGGTVDNNGKITIGANASVGDYGILNDNVFNNNVGGQIVIDNSNTRSISNDIGTFTNAGSISLGEQGLSGAHFIYNNATFTNLAAGQIRTQASFFNISFENALNGILNNYGLLESGLPDGNNFQNAGTVNNYACGQIKLSTDLINLNGANITNQGLFVAYRQVINFGTITNESVFESSLIQAALINNTNASLLVKGTPVSHSGFRDSYASIFVYGGTFNGNILGIFQDSLALVSAGSFTAPNTFVPLSSLPQGGQTLFAKIETLGAACTYIVPFHFRYETKPVIAIQPNDLSACAGSSTILSTIAFFADTYQWQVNTGEGFVPISDNVTYSGATTSELSISDVTGLAGNLYRCFISSASGDTLTREVELLIQDDITIGNTTLFPGDNEADEFITTSGNNAFFLKVKVENDIVADSIGIILKDHLNSFPISNRFKFAIYSNSGSEAPGQLLGTSAGNSLDSSPQIIDGYNTFVLDSTIELTAGYYWLAFNFEGFTELSYNPYGPDSYTKHASINFSTPFPNSPVTQNNSGFMYHLYIKGELICGPDTPVSVAASANNVCQGNNITLTADCGTNTVKWYNVATGGTAIGSGSPLSYMPTATKTYYASCDDGNLESERVPTQEVVFNITPTLTGQSEVNPLTCGGADGSITFATNIPDGSYSISYTGTGSPKTVSVAGGSFILSGLSAGTYSNFSVTNAGCTGTDPSSFTLTDPSAPTASISGADNLTCTVTSVTRTASGGNSYSWSGPSAYSASTAKATITAAGTYTVTVTGSNGCTATASTVVTLDGTPPTPSISGTDNLTCTVTSVTRTASGGTSYSWSGPSAYSASTAQATITVAGTYTVTVTGTNGCTATATTVVTLDGTPPTPSISGMDNLNCTVTSVTRTASGGTSYSWSGPSAYSASTAQATITFAGTYTVTVTGTNGCTATATTVVTLGDTPPTPSISGTDNLTCAVTSVTRTASGGDSYSWSGPSAFSSSTAQATITSAGTYTVTVTATNGCTATATTVVTLDDTPPTPSISGTDNLTCAVTSVTRTASGGNSYSWSGPSGYSASTAEATITAAGTYTVTVTGSNGCTATATNEVFLDNNPPTATIDGTENLSCSVTSVTRTAQGGGLVTLNSVSETDLYEYTWSGGLGNTAAVNISSPGTYTVTVTTGNGCTATATTVVTLDDTPPTPSISGTDNLTCTVNTVSRTAHGGSGVDFNSSPGLSQTDPYEYAWSGGLGNTATVSISAAGTYTVTITSGNGCTATATTVVTVDETPQTIGVTSYERPSACGLNDASITFSTSLPDGGYTLGYTRNSLASSAAVTVSSGSFILSNLQPGLYSAFSVSSGLCSANSSAEVDIVSIPLNVTASNGGPYLEGETVQLTGTGGPTYNWSGPNGFSSSLQNPVVANATTADAGTYTLTVVNGACTATATTIVSIQNATPAFSYYYAFGGANPEIIAPLTQNAEFQISDRPVTVLAVPNVNVASTRLQLSSTSNLQYFEDNQAPYSLYEANNMATGDYLGTNFYTFIARGYDQPNNQGNIVLGPDVIGFWVVNGQRSINLNEPSVTALCAQGSFNVDFSTTGTFEAGNNFIVYLSDANGYFTNPTQIGSGSGNSIACSLPATITSGTGYKIKVVSTSPIVNSEISTSAFNIIGTNALLTSPNDDLISQTKDFKAVQTIEAANQISGNSQSDYRSGNSILLNPGFKADSGTVFEAKIQNVCP</sequence>
<keyword evidence="4 9" id="KW-0732">Signal</keyword>
<dbReference type="InterPro" id="IPR022409">
    <property type="entry name" value="PKD/Chitinase_dom"/>
</dbReference>
<dbReference type="InterPro" id="IPR035986">
    <property type="entry name" value="PKD_dom_sf"/>
</dbReference>
<evidence type="ECO:0000256" key="2">
    <source>
        <dbReference type="ARBA" id="ARBA00004496"/>
    </source>
</evidence>
<dbReference type="InterPro" id="IPR055015">
    <property type="entry name" value="GCX_COOH"/>
</dbReference>
<comment type="caution">
    <text evidence="11">The sequence shown here is derived from an EMBL/GenBank/DDBJ whole genome shotgun (WGS) entry which is preliminary data.</text>
</comment>
<dbReference type="Pfam" id="PF19081">
    <property type="entry name" value="Ig_7"/>
    <property type="match status" value="1"/>
</dbReference>
<evidence type="ECO:0000256" key="9">
    <source>
        <dbReference type="SAM" id="SignalP"/>
    </source>
</evidence>
<name>A0A0N8H9J1_9BACT</name>
<dbReference type="SUPFAM" id="SSF141072">
    <property type="entry name" value="CalX-like"/>
    <property type="match status" value="2"/>
</dbReference>
<dbReference type="NCBIfam" id="NF012200">
    <property type="entry name" value="choice_anch_D"/>
    <property type="match status" value="2"/>
</dbReference>
<dbReference type="Gene3D" id="2.60.40.10">
    <property type="entry name" value="Immunoglobulins"/>
    <property type="match status" value="9"/>
</dbReference>
<dbReference type="InterPro" id="IPR013783">
    <property type="entry name" value="Ig-like_fold"/>
</dbReference>
<dbReference type="RefSeq" id="WP_055149107.1">
    <property type="nucleotide sequence ID" value="NZ_JXSZ01000010.1"/>
</dbReference>
<dbReference type="STRING" id="1605367.AFM12_13490"/>
<dbReference type="Pfam" id="PF03160">
    <property type="entry name" value="Calx-beta"/>
    <property type="match status" value="2"/>
</dbReference>
<dbReference type="SMART" id="SM00089">
    <property type="entry name" value="PKD"/>
    <property type="match status" value="7"/>
</dbReference>
<evidence type="ECO:0000259" key="10">
    <source>
        <dbReference type="PROSITE" id="PS50835"/>
    </source>
</evidence>
<keyword evidence="8" id="KW-0966">Cell projection</keyword>
<dbReference type="PATRIC" id="fig|1605367.3.peg.93"/>
<dbReference type="NCBIfam" id="NF045639">
    <property type="entry name" value="GCX_COOH"/>
    <property type="match status" value="1"/>
</dbReference>
<dbReference type="InterPro" id="IPR003599">
    <property type="entry name" value="Ig_sub"/>
</dbReference>
<evidence type="ECO:0000256" key="5">
    <source>
        <dbReference type="ARBA" id="ARBA00022737"/>
    </source>
</evidence>
<keyword evidence="5" id="KW-0677">Repeat</keyword>
<dbReference type="GO" id="GO:0016020">
    <property type="term" value="C:membrane"/>
    <property type="evidence" value="ECO:0007669"/>
    <property type="project" value="InterPro"/>
</dbReference>
<feature type="domain" description="Ig-like" evidence="10">
    <location>
        <begin position="2211"/>
        <end position="2302"/>
    </location>
</feature>
<dbReference type="EMBL" id="LGTQ01000010">
    <property type="protein sequence ID" value="KPM47516.1"/>
    <property type="molecule type" value="Genomic_DNA"/>
</dbReference>
<comment type="subcellular location">
    <subcellularLocation>
        <location evidence="1">Cell projection</location>
        <location evidence="1">Cilium</location>
    </subcellularLocation>
    <subcellularLocation>
        <location evidence="2">Cytoplasm</location>
    </subcellularLocation>
</comment>
<evidence type="ECO:0000313" key="12">
    <source>
        <dbReference type="Proteomes" id="UP000050454"/>
    </source>
</evidence>
<accession>A0A0N8H9J1</accession>
<keyword evidence="6" id="KW-0106">Calcium</keyword>
<dbReference type="GO" id="GO:0005737">
    <property type="term" value="C:cytoplasm"/>
    <property type="evidence" value="ECO:0007669"/>
    <property type="project" value="UniProtKB-SubCell"/>
</dbReference>
<evidence type="ECO:0000313" key="11">
    <source>
        <dbReference type="EMBL" id="KPM47516.1"/>
    </source>
</evidence>
<protein>
    <recommendedName>
        <fullName evidence="10">Ig-like domain-containing protein</fullName>
    </recommendedName>
</protein>
<dbReference type="InterPro" id="IPR044023">
    <property type="entry name" value="Ig_7"/>
</dbReference>
<feature type="signal peptide" evidence="9">
    <location>
        <begin position="1"/>
        <end position="21"/>
    </location>
</feature>